<feature type="binding site" evidence="3">
    <location>
        <position position="178"/>
    </location>
    <ligand>
        <name>dCTP</name>
        <dbReference type="ChEBI" id="CHEBI:61481"/>
    </ligand>
</feature>
<organism evidence="5 6">
    <name type="scientific">Candidatus Jorgensenbacteria bacterium GW2011_GWC1_48_8</name>
    <dbReference type="NCBI Taxonomy" id="1618666"/>
    <lineage>
        <taxon>Bacteria</taxon>
        <taxon>Candidatus Joergenseniibacteriota</taxon>
    </lineage>
</organism>
<comment type="similarity">
    <text evidence="3">Belongs to the dCTP deaminase family.</text>
</comment>
<comment type="caution">
    <text evidence="3">Lacks conserved residue(s) required for the propagation of feature annotation.</text>
</comment>
<dbReference type="NCBIfam" id="TIGR02274">
    <property type="entry name" value="dCTP_deam"/>
    <property type="match status" value="1"/>
</dbReference>
<name>A0A0G1UYJ2_9BACT</name>
<evidence type="ECO:0000256" key="1">
    <source>
        <dbReference type="ARBA" id="ARBA00022801"/>
    </source>
</evidence>
<dbReference type="GO" id="GO:0006229">
    <property type="term" value="P:dUTP biosynthetic process"/>
    <property type="evidence" value="ECO:0007669"/>
    <property type="project" value="UniProtKB-UniRule"/>
</dbReference>
<feature type="region of interest" description="Disordered" evidence="4">
    <location>
        <begin position="164"/>
        <end position="192"/>
    </location>
</feature>
<dbReference type="UniPathway" id="UPA00610">
    <property type="reaction ID" value="UER00665"/>
</dbReference>
<sequence length="192" mass="21210">MVLSDKDIKKYIQEGKINISPAPDFEKQLGSCSLDLHLGEIFKIFKSSQYPYLDLKQNVNFEGLMEEVRVDKEGGAFVLQPKGFVLAVTKESFELPDDIMGRLDGRSSLGRLGVVVHSTAARFDPGWKGKAVMELGNLGIMPVVLYSGMRICALTFEMLSSPSEVPYGKGKDSKYLSQEGPQATKVDEELRG</sequence>
<dbReference type="HAMAP" id="MF_00146">
    <property type="entry name" value="dCTP_deaminase"/>
    <property type="match status" value="1"/>
</dbReference>
<keyword evidence="1 3" id="KW-0378">Hydrolase</keyword>
<dbReference type="PANTHER" id="PTHR42680:SF3">
    <property type="entry name" value="DCTP DEAMINASE"/>
    <property type="match status" value="1"/>
</dbReference>
<comment type="pathway">
    <text evidence="3">Pyrimidine metabolism; dUMP biosynthesis; dUMP from dCTP (dUTP route): step 1/2.</text>
</comment>
<dbReference type="InterPro" id="IPR033704">
    <property type="entry name" value="dUTPase_trimeric"/>
</dbReference>
<dbReference type="InterPro" id="IPR036157">
    <property type="entry name" value="dUTPase-like_sf"/>
</dbReference>
<evidence type="ECO:0000256" key="4">
    <source>
        <dbReference type="SAM" id="MobiDB-lite"/>
    </source>
</evidence>
<dbReference type="SUPFAM" id="SSF51283">
    <property type="entry name" value="dUTPase-like"/>
    <property type="match status" value="1"/>
</dbReference>
<accession>A0A0G1UYJ2</accession>
<feature type="binding site" evidence="3">
    <location>
        <position position="167"/>
    </location>
    <ligand>
        <name>dCTP</name>
        <dbReference type="ChEBI" id="CHEBI:61481"/>
    </ligand>
</feature>
<comment type="caution">
    <text evidence="5">The sequence shown here is derived from an EMBL/GenBank/DDBJ whole genome shotgun (WGS) entry which is preliminary data.</text>
</comment>
<feature type="binding site" evidence="3">
    <location>
        <position position="174"/>
    </location>
    <ligand>
        <name>dCTP</name>
        <dbReference type="ChEBI" id="CHEBI:61481"/>
    </ligand>
</feature>
<dbReference type="InterPro" id="IPR011962">
    <property type="entry name" value="dCTP_deaminase"/>
</dbReference>
<dbReference type="GO" id="GO:0008829">
    <property type="term" value="F:dCTP deaminase activity"/>
    <property type="evidence" value="ECO:0007669"/>
    <property type="project" value="UniProtKB-UniRule"/>
</dbReference>
<dbReference type="CDD" id="cd07557">
    <property type="entry name" value="trimeric_dUTPase"/>
    <property type="match status" value="1"/>
</dbReference>
<evidence type="ECO:0000256" key="2">
    <source>
        <dbReference type="ARBA" id="ARBA00023080"/>
    </source>
</evidence>
<dbReference type="Gene3D" id="2.70.40.10">
    <property type="match status" value="1"/>
</dbReference>
<feature type="active site" description="Proton donor/acceptor" evidence="3">
    <location>
        <position position="134"/>
    </location>
</feature>
<dbReference type="Proteomes" id="UP000034600">
    <property type="component" value="Unassembled WGS sequence"/>
</dbReference>
<keyword evidence="3" id="KW-0547">Nucleotide-binding</keyword>
<keyword evidence="2 3" id="KW-0546">Nucleotide metabolism</keyword>
<protein>
    <recommendedName>
        <fullName evidence="3">dCTP deaminase</fullName>
        <ecNumber evidence="3">3.5.4.13</ecNumber>
    </recommendedName>
    <alternativeName>
        <fullName evidence="3">Deoxycytidine triphosphate deaminase</fullName>
    </alternativeName>
</protein>
<dbReference type="GO" id="GO:0015949">
    <property type="term" value="P:nucleobase-containing small molecule interconversion"/>
    <property type="evidence" value="ECO:0007669"/>
    <property type="project" value="TreeGrafter"/>
</dbReference>
<evidence type="ECO:0000256" key="3">
    <source>
        <dbReference type="HAMAP-Rule" id="MF_00146"/>
    </source>
</evidence>
<reference evidence="5 6" key="1">
    <citation type="journal article" date="2015" name="Nature">
        <title>rRNA introns, odd ribosomes, and small enigmatic genomes across a large radiation of phyla.</title>
        <authorList>
            <person name="Brown C.T."/>
            <person name="Hug L.A."/>
            <person name="Thomas B.C."/>
            <person name="Sharon I."/>
            <person name="Castelle C.J."/>
            <person name="Singh A."/>
            <person name="Wilkins M.J."/>
            <person name="Williams K.H."/>
            <person name="Banfield J.F."/>
        </authorList>
    </citation>
    <scope>NUCLEOTIDE SEQUENCE [LARGE SCALE GENOMIC DNA]</scope>
</reference>
<dbReference type="EC" id="3.5.4.13" evidence="3"/>
<comment type="catalytic activity">
    <reaction evidence="3">
        <text>dCTP + H2O + H(+) = dUTP + NH4(+)</text>
        <dbReference type="Rhea" id="RHEA:22680"/>
        <dbReference type="ChEBI" id="CHEBI:15377"/>
        <dbReference type="ChEBI" id="CHEBI:15378"/>
        <dbReference type="ChEBI" id="CHEBI:28938"/>
        <dbReference type="ChEBI" id="CHEBI:61481"/>
        <dbReference type="ChEBI" id="CHEBI:61555"/>
        <dbReference type="EC" id="3.5.4.13"/>
    </reaction>
</comment>
<dbReference type="PANTHER" id="PTHR42680">
    <property type="entry name" value="DCTP DEAMINASE"/>
    <property type="match status" value="1"/>
</dbReference>
<dbReference type="GO" id="GO:0006226">
    <property type="term" value="P:dUMP biosynthetic process"/>
    <property type="evidence" value="ECO:0007669"/>
    <property type="project" value="UniProtKB-UniPathway"/>
</dbReference>
<evidence type="ECO:0000313" key="6">
    <source>
        <dbReference type="Proteomes" id="UP000034600"/>
    </source>
</evidence>
<gene>
    <name evidence="3" type="primary">dcd</name>
    <name evidence="5" type="ORF">UY32_C0002G0070</name>
</gene>
<dbReference type="Pfam" id="PF22769">
    <property type="entry name" value="DCD"/>
    <property type="match status" value="1"/>
</dbReference>
<proteinExistence type="inferred from homology"/>
<comment type="subunit">
    <text evidence="3">Homotrimer.</text>
</comment>
<feature type="binding site" evidence="3">
    <location>
        <position position="124"/>
    </location>
    <ligand>
        <name>dCTP</name>
        <dbReference type="ChEBI" id="CHEBI:61481"/>
    </ligand>
</feature>
<dbReference type="AlphaFoldDB" id="A0A0G1UYJ2"/>
<comment type="function">
    <text evidence="3">Catalyzes the deamination of dCTP to dUTP.</text>
</comment>
<feature type="binding site" evidence="3">
    <location>
        <begin position="106"/>
        <end position="111"/>
    </location>
    <ligand>
        <name>dCTP</name>
        <dbReference type="ChEBI" id="CHEBI:61481"/>
    </ligand>
</feature>
<evidence type="ECO:0000313" key="5">
    <source>
        <dbReference type="EMBL" id="KKU99334.1"/>
    </source>
</evidence>
<dbReference type="GO" id="GO:0000166">
    <property type="term" value="F:nucleotide binding"/>
    <property type="evidence" value="ECO:0007669"/>
    <property type="project" value="UniProtKB-KW"/>
</dbReference>
<dbReference type="EMBL" id="LCPO01000002">
    <property type="protein sequence ID" value="KKU99334.1"/>
    <property type="molecule type" value="Genomic_DNA"/>
</dbReference>